<evidence type="ECO:0000313" key="3">
    <source>
        <dbReference type="Proteomes" id="UP001457282"/>
    </source>
</evidence>
<keyword evidence="3" id="KW-1185">Reference proteome</keyword>
<dbReference type="PANTHER" id="PTHR36757:SF4">
    <property type="entry name" value="DUF4005 DOMAIN-CONTAINING PROTEIN"/>
    <property type="match status" value="1"/>
</dbReference>
<evidence type="ECO:0000256" key="1">
    <source>
        <dbReference type="SAM" id="MobiDB-lite"/>
    </source>
</evidence>
<dbReference type="EMBL" id="JBEDUW010000005">
    <property type="protein sequence ID" value="KAK9926308.1"/>
    <property type="molecule type" value="Genomic_DNA"/>
</dbReference>
<proteinExistence type="predicted"/>
<name>A0AAW1WRN3_RUBAR</name>
<evidence type="ECO:0000313" key="2">
    <source>
        <dbReference type="EMBL" id="KAK9926308.1"/>
    </source>
</evidence>
<comment type="caution">
    <text evidence="2">The sequence shown here is derived from an EMBL/GenBank/DDBJ whole genome shotgun (WGS) entry which is preliminary data.</text>
</comment>
<feature type="region of interest" description="Disordered" evidence="1">
    <location>
        <begin position="177"/>
        <end position="232"/>
    </location>
</feature>
<dbReference type="AlphaFoldDB" id="A0AAW1WRN3"/>
<feature type="compositionally biased region" description="Low complexity" evidence="1">
    <location>
        <begin position="189"/>
        <end position="207"/>
    </location>
</feature>
<accession>A0AAW1WRN3</accession>
<protein>
    <submittedName>
        <fullName evidence="2">Uncharacterized protein</fullName>
    </submittedName>
</protein>
<gene>
    <name evidence="2" type="ORF">M0R45_023546</name>
</gene>
<feature type="compositionally biased region" description="Basic and acidic residues" evidence="1">
    <location>
        <begin position="93"/>
        <end position="103"/>
    </location>
</feature>
<reference evidence="2 3" key="1">
    <citation type="journal article" date="2023" name="G3 (Bethesda)">
        <title>A chromosome-length genome assembly and annotation of blackberry (Rubus argutus, cv. 'Hillquist').</title>
        <authorList>
            <person name="Bruna T."/>
            <person name="Aryal R."/>
            <person name="Dudchenko O."/>
            <person name="Sargent D.J."/>
            <person name="Mead D."/>
            <person name="Buti M."/>
            <person name="Cavallini A."/>
            <person name="Hytonen T."/>
            <person name="Andres J."/>
            <person name="Pham M."/>
            <person name="Weisz D."/>
            <person name="Mascagni F."/>
            <person name="Usai G."/>
            <person name="Natali L."/>
            <person name="Bassil N."/>
            <person name="Fernandez G.E."/>
            <person name="Lomsadze A."/>
            <person name="Armour M."/>
            <person name="Olukolu B."/>
            <person name="Poorten T."/>
            <person name="Britton C."/>
            <person name="Davik J."/>
            <person name="Ashrafi H."/>
            <person name="Aiden E.L."/>
            <person name="Borodovsky M."/>
            <person name="Worthington M."/>
        </authorList>
    </citation>
    <scope>NUCLEOTIDE SEQUENCE [LARGE SCALE GENOMIC DNA]</scope>
    <source>
        <strain evidence="2">PI 553951</strain>
    </source>
</reference>
<dbReference type="Proteomes" id="UP001457282">
    <property type="component" value="Unassembled WGS sequence"/>
</dbReference>
<sequence>MMCSETSPPRLSFSHDLGQAEVLPRRDSSLLDLNCDFEFSISRSFRQDEPSSADELFSHGVIKPMQPRDRSSVEEAPKARQLYSLPPLPSQNPKRESTNKENNDNSQFMDVNSSEDLDQNNTRPHHQSKSFWGFKRSSSLNQDNKKSLLCSLPEFLKRSNSTGSAPNPKRSTIYKDAHAHTHAQHKKQSTSISMSKSSSTSSSSSSSNQYRMLPRPPSKKGHGGASNYGNGVRISPVLNVPSPYISRGTAKLFCLSSFLYPGKEKKQKK</sequence>
<dbReference type="PANTHER" id="PTHR36757">
    <property type="entry name" value="BNAANNG22500D PROTEIN"/>
    <property type="match status" value="1"/>
</dbReference>
<feature type="compositionally biased region" description="Basic and acidic residues" evidence="1">
    <location>
        <begin position="66"/>
        <end position="78"/>
    </location>
</feature>
<organism evidence="2 3">
    <name type="scientific">Rubus argutus</name>
    <name type="common">Southern blackberry</name>
    <dbReference type="NCBI Taxonomy" id="59490"/>
    <lineage>
        <taxon>Eukaryota</taxon>
        <taxon>Viridiplantae</taxon>
        <taxon>Streptophyta</taxon>
        <taxon>Embryophyta</taxon>
        <taxon>Tracheophyta</taxon>
        <taxon>Spermatophyta</taxon>
        <taxon>Magnoliopsida</taxon>
        <taxon>eudicotyledons</taxon>
        <taxon>Gunneridae</taxon>
        <taxon>Pentapetalae</taxon>
        <taxon>rosids</taxon>
        <taxon>fabids</taxon>
        <taxon>Rosales</taxon>
        <taxon>Rosaceae</taxon>
        <taxon>Rosoideae</taxon>
        <taxon>Rosoideae incertae sedis</taxon>
        <taxon>Rubus</taxon>
    </lineage>
</organism>
<feature type="region of interest" description="Disordered" evidence="1">
    <location>
        <begin position="48"/>
        <end position="130"/>
    </location>
</feature>